<evidence type="ECO:0000256" key="7">
    <source>
        <dbReference type="SAM" id="Phobius"/>
    </source>
</evidence>
<dbReference type="CDD" id="cd15904">
    <property type="entry name" value="TSPO_MBR"/>
    <property type="match status" value="1"/>
</dbReference>
<feature type="region of interest" description="Disordered" evidence="6">
    <location>
        <begin position="1"/>
        <end position="25"/>
    </location>
</feature>
<feature type="transmembrane region" description="Helical" evidence="7">
    <location>
        <begin position="82"/>
        <end position="102"/>
    </location>
</feature>
<evidence type="ECO:0000256" key="4">
    <source>
        <dbReference type="ARBA" id="ARBA00022989"/>
    </source>
</evidence>
<dbReference type="EMBL" id="GHES01018610">
    <property type="protein sequence ID" value="MPA49169.1"/>
    <property type="molecule type" value="Transcribed_RNA"/>
</dbReference>
<comment type="similarity">
    <text evidence="2">Belongs to the TspO/BZRP family.</text>
</comment>
<keyword evidence="3 7" id="KW-0812">Transmembrane</keyword>
<dbReference type="InterPro" id="IPR038330">
    <property type="entry name" value="TspO/MBR-related_sf"/>
</dbReference>
<dbReference type="Gene3D" id="1.20.1260.100">
    <property type="entry name" value="TspO/MBR protein"/>
    <property type="match status" value="1"/>
</dbReference>
<gene>
    <name evidence="8" type="ORF">Din_018610</name>
</gene>
<feature type="transmembrane region" description="Helical" evidence="7">
    <location>
        <begin position="139"/>
        <end position="159"/>
    </location>
</feature>
<dbReference type="GO" id="GO:0033013">
    <property type="term" value="P:tetrapyrrole metabolic process"/>
    <property type="evidence" value="ECO:0007669"/>
    <property type="project" value="UniProtKB-ARBA"/>
</dbReference>
<protein>
    <submittedName>
        <fullName evidence="8">Putative TSPO(Outer membrane tryptophan-rich sensory protein)-related</fullName>
    </submittedName>
</protein>
<evidence type="ECO:0000256" key="3">
    <source>
        <dbReference type="ARBA" id="ARBA00022692"/>
    </source>
</evidence>
<dbReference type="PANTHER" id="PTHR10057">
    <property type="entry name" value="PERIPHERAL-TYPE BENZODIAZEPINE RECEPTOR"/>
    <property type="match status" value="1"/>
</dbReference>
<sequence length="189" mass="20804">MATSQNLQHRIRDDPKVDTMNNNNNNKARRHKRMALAKRGLRSLAIAVVLPLSLTLANIFLFGLSHRYSTLAKPFWFPNLWVLHRTCLASSLLMGLSAWLVWAEGGFHQKPTALALYVGQLGLSLAWYPIVFGMGATRVGLMVCLAMFGALAGCARIFGEVNPIAGDMVKPCLAWVGFLAVVNLKLVDL</sequence>
<name>A0A5B6ZXV2_DAVIN</name>
<dbReference type="PANTHER" id="PTHR10057:SF0">
    <property type="entry name" value="TRANSLOCATOR PROTEIN"/>
    <property type="match status" value="1"/>
</dbReference>
<evidence type="ECO:0000256" key="1">
    <source>
        <dbReference type="ARBA" id="ARBA00004141"/>
    </source>
</evidence>
<evidence type="ECO:0000256" key="5">
    <source>
        <dbReference type="ARBA" id="ARBA00023136"/>
    </source>
</evidence>
<evidence type="ECO:0000256" key="2">
    <source>
        <dbReference type="ARBA" id="ARBA00007524"/>
    </source>
</evidence>
<keyword evidence="4 7" id="KW-1133">Transmembrane helix</keyword>
<organism evidence="8">
    <name type="scientific">Davidia involucrata</name>
    <name type="common">Dove tree</name>
    <dbReference type="NCBI Taxonomy" id="16924"/>
    <lineage>
        <taxon>Eukaryota</taxon>
        <taxon>Viridiplantae</taxon>
        <taxon>Streptophyta</taxon>
        <taxon>Embryophyta</taxon>
        <taxon>Tracheophyta</taxon>
        <taxon>Spermatophyta</taxon>
        <taxon>Magnoliopsida</taxon>
        <taxon>eudicotyledons</taxon>
        <taxon>Gunneridae</taxon>
        <taxon>Pentapetalae</taxon>
        <taxon>asterids</taxon>
        <taxon>Cornales</taxon>
        <taxon>Nyssaceae</taxon>
        <taxon>Davidia</taxon>
    </lineage>
</organism>
<evidence type="ECO:0000313" key="8">
    <source>
        <dbReference type="EMBL" id="MPA49169.1"/>
    </source>
</evidence>
<reference evidence="8" key="1">
    <citation type="submission" date="2019-08" db="EMBL/GenBank/DDBJ databases">
        <title>Reference gene set and small RNA set construction with multiple tissues from Davidia involucrata Baill.</title>
        <authorList>
            <person name="Yang H."/>
            <person name="Zhou C."/>
            <person name="Li G."/>
            <person name="Wang J."/>
            <person name="Gao P."/>
            <person name="Wang M."/>
            <person name="Wang R."/>
            <person name="Zhao Y."/>
        </authorList>
    </citation>
    <scope>NUCLEOTIDE SEQUENCE</scope>
    <source>
        <tissue evidence="8">Mixed with DoveR01_LX</tissue>
    </source>
</reference>
<feature type="transmembrane region" description="Helical" evidence="7">
    <location>
        <begin position="114"/>
        <end position="133"/>
    </location>
</feature>
<proteinExistence type="inferred from homology"/>
<dbReference type="InterPro" id="IPR004307">
    <property type="entry name" value="TspO_MBR"/>
</dbReference>
<dbReference type="AlphaFoldDB" id="A0A5B6ZXV2"/>
<evidence type="ECO:0000256" key="6">
    <source>
        <dbReference type="SAM" id="MobiDB-lite"/>
    </source>
</evidence>
<comment type="subcellular location">
    <subcellularLocation>
        <location evidence="1">Membrane</location>
        <topology evidence="1">Multi-pass membrane protein</topology>
    </subcellularLocation>
</comment>
<dbReference type="GO" id="GO:0016020">
    <property type="term" value="C:membrane"/>
    <property type="evidence" value="ECO:0007669"/>
    <property type="project" value="UniProtKB-SubCell"/>
</dbReference>
<dbReference type="PIRSF" id="PIRSF005859">
    <property type="entry name" value="PBR"/>
    <property type="match status" value="1"/>
</dbReference>
<accession>A0A5B6ZXV2</accession>
<keyword evidence="5 7" id="KW-0472">Membrane</keyword>
<feature type="transmembrane region" description="Helical" evidence="7">
    <location>
        <begin position="40"/>
        <end position="62"/>
    </location>
</feature>
<dbReference type="FunFam" id="1.20.1260.100:FF:000001">
    <property type="entry name" value="translocator protein 2"/>
    <property type="match status" value="1"/>
</dbReference>
<dbReference type="Pfam" id="PF03073">
    <property type="entry name" value="TspO_MBR"/>
    <property type="match status" value="1"/>
</dbReference>